<feature type="domain" description="DUF7431" evidence="3">
    <location>
        <begin position="361"/>
        <end position="611"/>
    </location>
</feature>
<dbReference type="VEuPathDB" id="FungiDB:RhiirFUN_005093"/>
<feature type="region of interest" description="Disordered" evidence="2">
    <location>
        <begin position="698"/>
        <end position="723"/>
    </location>
</feature>
<comment type="similarity">
    <text evidence="1">Belongs to the sel-1 family.</text>
</comment>
<dbReference type="Pfam" id="PF08238">
    <property type="entry name" value="Sel1"/>
    <property type="match status" value="5"/>
</dbReference>
<dbReference type="SUPFAM" id="SSF81901">
    <property type="entry name" value="HCP-like"/>
    <property type="match status" value="2"/>
</dbReference>
<dbReference type="InterPro" id="IPR011990">
    <property type="entry name" value="TPR-like_helical_dom_sf"/>
</dbReference>
<dbReference type="Pfam" id="PF24209">
    <property type="entry name" value="DUF7431"/>
    <property type="match status" value="1"/>
</dbReference>
<dbReference type="PANTHER" id="PTHR11102">
    <property type="entry name" value="SEL-1-LIKE PROTEIN"/>
    <property type="match status" value="1"/>
</dbReference>
<dbReference type="InterPro" id="IPR055854">
    <property type="entry name" value="DUF7431"/>
</dbReference>
<evidence type="ECO:0000313" key="5">
    <source>
        <dbReference type="Proteomes" id="UP000234323"/>
    </source>
</evidence>
<sequence length="1557" mass="179977">MFGVIFNKTANNVGITVEYMDQKTLQLPQFIQLNLSENLSKIRQRLNDRGIINSTLSFVRKYDGNSRFAEIAFEEEENISLNEIVRKSEDARILSLTTCSKFNWKVLNQLRKLDYGCTMTSDGIKKADKRAFEMKDCIFEEIGNEECKAGEFNSSSCEEEMMDKNLFFNADINVKYFVKSGIGKLFGTSNNKTSHVKTDYSYSFIMYGKALLKLNFEHLEPTQEFIEVVEKALSSKDPAEQFKQIVKDFGQFIPTEVILGGRVHFDDFAKSVKLSTEKSGEMSGKLSIEDLKIKMGSYKYTKIIGGEQPDDIKNLDIGNWVGSLNNCRYWDCIEFRNPISIFQFLPKDSHERIIKSFGLKIHYSTIETCDLVLEEYRKPINFKLEFPTDIKKIIKNKDVNCKIFATVTDITKSKNDFFTCQVLCPSDGRLPSLIIHRVQNPFKIFKKRECKLHIGWMVIGYYRDFYFDFSTRLKIQKNDFNAPDTDNLIEYDSKVPICLGTPVLSEYPKNESLIIGYYYYVQEEMNKIKACTFAYCLEDRQLVNLPNFTFYTLIITNYHNHGTCDLITLRKKGYSNFNTESPKFVSIYSAEQTDCVFLKQRNGQIKIKKIGNDKTNLSYKCAIFDPYTREDSIQEQSKLDKRTTKYDSQNKIAAFDNHQLEDKDDIINKLQQQTEKLERKLNEETRKYQVSRDKLDVGKSSKLSEEKSELNEEKSELDEETIKHQDSIENFTALNDQLITKDINKFRQQTEKLERQLNEETGKYQVFRDKFTSFNKKLKDKKVAENEDNFAQEIEKNENEIETFKRYEKSAKQDDSDAQNYLGYFYENDLGVQKDLEKAFYWYQRSAENGNKLAHYNLISYYLNGRNIDEKLVKQENDKMQYILGYFYEIKKDSEKSFYWYLKSAENGNKFAQYNLGLYYQNGWGIEKDEIKAFIWYEKSAKQDNSDAQNYLGFLYKNGINIQKDLEKSFFWYQKSAINGNKIAQYNLGNFYRYGWGIEKDEIEAQKWYKKLAGPHNKFFVKNEELLQNINAENKETIINDITNDNPFNYIQFNEPIINTNCEIDSIFITVKATISPGISDTSYIEVEKLQKLLINRKDDIDHILELQPVYTIGIDFQKNSTRPCVACWVAKSLDITVLECLETIFENQFNIIYKIVTPLNEDNNQNLNKSKEFDDNSLTIYYNEENLEEENRNKNNYGNSSGSGSNNDHNSNNNNGNNNNGNNNNGSNSNNNKSGDDSNNISNNNSGDGSNNNNGGGDDGGNGGGGSNGNKSIFISSRVNAVFDSKYSQDFRINVELWANFEDTLKYNLDVYACGIGELLNNTCQSLNKIGFGYILQSIKVQVSPLPNNGGDLFDLKRGSQPTQLNQNVEFLVGSEMNINGNIGISTTPGVDITGGYKKNNNTKYSSREWEFNYKGPIDKGEYWLYERNKNLDKIDSTYAPGVHSGEWFVKNGMHGFCITITQVLRYEITHWWHKIPLNMKTSLQKFPMMAHNLEVTFNDLNDFNNKFKKLKPTMYSTNGNITNTVGSNEMENKVKTPNIENLNEIGKIERSLGSV</sequence>
<dbReference type="VEuPathDB" id="FungiDB:RhiirA1_506873"/>
<gene>
    <name evidence="4" type="ORF">RhiirA4_544359</name>
</gene>
<dbReference type="InterPro" id="IPR006597">
    <property type="entry name" value="Sel1-like"/>
</dbReference>
<dbReference type="VEuPathDB" id="FungiDB:RhiirA1_474840"/>
<feature type="region of interest" description="Disordered" evidence="2">
    <location>
        <begin position="1188"/>
        <end position="1266"/>
    </location>
</feature>
<reference evidence="4 5" key="1">
    <citation type="submission" date="2015-10" db="EMBL/GenBank/DDBJ databases">
        <title>Genome analyses suggest a sexual origin of heterokaryosis in a supposedly ancient asexual fungus.</title>
        <authorList>
            <person name="Ropars J."/>
            <person name="Sedzielewska K."/>
            <person name="Noel J."/>
            <person name="Charron P."/>
            <person name="Farinelli L."/>
            <person name="Marton T."/>
            <person name="Kruger M."/>
            <person name="Pelin A."/>
            <person name="Brachmann A."/>
            <person name="Corradi N."/>
        </authorList>
    </citation>
    <scope>NUCLEOTIDE SEQUENCE [LARGE SCALE GENOMIC DNA]</scope>
    <source>
        <strain evidence="4 5">A4</strain>
    </source>
</reference>
<comment type="caution">
    <text evidence="4">The sequence shown here is derived from an EMBL/GenBank/DDBJ whole genome shotgun (WGS) entry which is preliminary data.</text>
</comment>
<evidence type="ECO:0000259" key="3">
    <source>
        <dbReference type="Pfam" id="PF24209"/>
    </source>
</evidence>
<dbReference type="Proteomes" id="UP000234323">
    <property type="component" value="Unassembled WGS sequence"/>
</dbReference>
<dbReference type="EMBL" id="LLXI01000596">
    <property type="protein sequence ID" value="PKY48025.1"/>
    <property type="molecule type" value="Genomic_DNA"/>
</dbReference>
<feature type="compositionally biased region" description="Gly residues" evidence="2">
    <location>
        <begin position="1255"/>
        <end position="1266"/>
    </location>
</feature>
<protein>
    <recommendedName>
        <fullName evidence="3">DUF7431 domain-containing protein</fullName>
    </recommendedName>
</protein>
<dbReference type="PANTHER" id="PTHR11102:SF160">
    <property type="entry name" value="ERAD-ASSOCIATED E3 UBIQUITIN-PROTEIN LIGASE COMPONENT HRD3"/>
    <property type="match status" value="1"/>
</dbReference>
<dbReference type="VEuPathDB" id="FungiDB:RhiirFUN_005062"/>
<dbReference type="VEuPathDB" id="FungiDB:RhiirA1_416837"/>
<proteinExistence type="inferred from homology"/>
<evidence type="ECO:0000313" key="4">
    <source>
        <dbReference type="EMBL" id="PKY48025.1"/>
    </source>
</evidence>
<evidence type="ECO:0000256" key="1">
    <source>
        <dbReference type="ARBA" id="ARBA00038101"/>
    </source>
</evidence>
<dbReference type="VEuPathDB" id="FungiDB:FUN_005408"/>
<dbReference type="VEuPathDB" id="FungiDB:RhiirA1_378193"/>
<feature type="compositionally biased region" description="Low complexity" evidence="2">
    <location>
        <begin position="1195"/>
        <end position="1254"/>
    </location>
</feature>
<name>A0A2I1GN31_9GLOM</name>
<dbReference type="Gene3D" id="1.25.40.10">
    <property type="entry name" value="Tetratricopeptide repeat domain"/>
    <property type="match status" value="2"/>
</dbReference>
<organism evidence="4 5">
    <name type="scientific">Rhizophagus irregularis</name>
    <dbReference type="NCBI Taxonomy" id="588596"/>
    <lineage>
        <taxon>Eukaryota</taxon>
        <taxon>Fungi</taxon>
        <taxon>Fungi incertae sedis</taxon>
        <taxon>Mucoromycota</taxon>
        <taxon>Glomeromycotina</taxon>
        <taxon>Glomeromycetes</taxon>
        <taxon>Glomerales</taxon>
        <taxon>Glomeraceae</taxon>
        <taxon>Rhizophagus</taxon>
    </lineage>
</organism>
<accession>A0A2I1GN31</accession>
<dbReference type="VEuPathDB" id="FungiDB:FUN_005383"/>
<dbReference type="InterPro" id="IPR050767">
    <property type="entry name" value="Sel1_AlgK"/>
</dbReference>
<dbReference type="VEuPathDB" id="FungiDB:RhiirA1_471724"/>
<dbReference type="SMART" id="SM00671">
    <property type="entry name" value="SEL1"/>
    <property type="match status" value="5"/>
</dbReference>
<keyword evidence="5" id="KW-1185">Reference proteome</keyword>
<evidence type="ECO:0000256" key="2">
    <source>
        <dbReference type="SAM" id="MobiDB-lite"/>
    </source>
</evidence>